<feature type="compositionally biased region" description="Basic and acidic residues" evidence="3">
    <location>
        <begin position="745"/>
        <end position="761"/>
    </location>
</feature>
<dbReference type="OrthoDB" id="778365at2759"/>
<keyword evidence="2" id="KW-0804">Transcription</keyword>
<proteinExistence type="predicted"/>
<organism evidence="5 6">
    <name type="scientific">Adiantum capillus-veneris</name>
    <name type="common">Maidenhair fern</name>
    <dbReference type="NCBI Taxonomy" id="13818"/>
    <lineage>
        <taxon>Eukaryota</taxon>
        <taxon>Viridiplantae</taxon>
        <taxon>Streptophyta</taxon>
        <taxon>Embryophyta</taxon>
        <taxon>Tracheophyta</taxon>
        <taxon>Polypodiopsida</taxon>
        <taxon>Polypodiidae</taxon>
        <taxon>Polypodiales</taxon>
        <taxon>Pteridineae</taxon>
        <taxon>Pteridaceae</taxon>
        <taxon>Vittarioideae</taxon>
        <taxon>Adiantum</taxon>
    </lineage>
</organism>
<feature type="domain" description="BHLH" evidence="4">
    <location>
        <begin position="744"/>
        <end position="793"/>
    </location>
</feature>
<feature type="compositionally biased region" description="Low complexity" evidence="3">
    <location>
        <begin position="47"/>
        <end position="59"/>
    </location>
</feature>
<dbReference type="PANTHER" id="PTHR46196:SF3">
    <property type="entry name" value="TRANSCRIPTION FACTOR LHW-LIKE ISOFORM X1"/>
    <property type="match status" value="1"/>
</dbReference>
<dbReference type="InterPro" id="IPR011598">
    <property type="entry name" value="bHLH_dom"/>
</dbReference>
<feature type="region of interest" description="Disordered" evidence="3">
    <location>
        <begin position="47"/>
        <end position="73"/>
    </location>
</feature>
<reference evidence="5" key="1">
    <citation type="submission" date="2021-01" db="EMBL/GenBank/DDBJ databases">
        <title>Adiantum capillus-veneris genome.</title>
        <authorList>
            <person name="Fang Y."/>
            <person name="Liao Q."/>
        </authorList>
    </citation>
    <scope>NUCLEOTIDE SEQUENCE</scope>
    <source>
        <strain evidence="5">H3</strain>
        <tissue evidence="5">Leaf</tissue>
    </source>
</reference>
<evidence type="ECO:0000313" key="5">
    <source>
        <dbReference type="EMBL" id="KAI5076550.1"/>
    </source>
</evidence>
<feature type="region of interest" description="Disordered" evidence="3">
    <location>
        <begin position="713"/>
        <end position="761"/>
    </location>
</feature>
<dbReference type="PROSITE" id="PS50888">
    <property type="entry name" value="BHLH"/>
    <property type="match status" value="1"/>
</dbReference>
<dbReference type="InterPro" id="IPR043561">
    <property type="entry name" value="LHW-like"/>
</dbReference>
<dbReference type="AlphaFoldDB" id="A0A9D4UZB4"/>
<keyword evidence="1" id="KW-0805">Transcription regulation</keyword>
<evidence type="ECO:0000256" key="3">
    <source>
        <dbReference type="SAM" id="MobiDB-lite"/>
    </source>
</evidence>
<sequence length="924" mass="100762">MATMPSLQQALKSLCSKTGWCYAVFWKLKRRSRMMLTWEDGYCDYSRSSSDACSSSSNSLRTDIGGNPLDQGGSGDLEGQIGLAVARMSYYVCSMGEGIIGRVAFTGKYQWVFHDGENLLEAASGGNLNNYSSSEKNPDGWQNQFAAGIKTIAVIAVPQGVVQLGSTKLIMEDLKWIDHVKSVFSALQTAPSTPKPELVLEGQGARSAYTNKPPFFYPPNPSTITKKPIAAEHSHPLLRNIEDAVHWQKLGTHATPVAAAKLQGLQSIGGPMSGAEELQFQQSVKVVAEPQCIKHSSAALGPQTNPVGANVPHIDVASIVSKSMLPCDNLKSHVLDDRSSGKHKDSTWTSLAAEGISSGLHTDPKRDHAVTTRGGSLVDKFCARMQEDHPFKKTLTMCSTPDTKQEEGFPNGFFSAGLQHLICLNTSDTAFKSAGLSSVASKVVNKEHFVNKDYHTAAFNVASQFPAKLFVAPTKDHGYGNTGFNSKHDGSKHGSHYSEREANLHNNAGQSDVNTLDELENFLASFCKEETGTWDSSFAIGDELSQALGPAFWKGGVAEVPNLGGGQKSEELALKPAENASMPPSEMVTDWGTKLVSENPYERLGPLESKPEPLLDAIVGGASTNRSSNTEASFTAHNAFSNVTCGLPSLHITQETEPASSSSISGKIMQTLPQHDIRYHGNSNGVLRNLQSLQNLCVSSDTQTNVSVHSWTDEGQSFKSDDTQRVLSQSKRSEELSKSSKKRSRSGESARPRPKDRQQIQDRVRELRDIVPNGSKCSIDALLEKTIKHMLFLHSVTLHADQLKNTGELKEDPDSGATWALDLGSQEKRYPIVVKDLSQPRQMLVEMMCEESGLFLEMADIIRNLGLTILRGSLESHGDKYWARFIVEANRDIQRVDVLVPLIQRLHLDNNSSSSSMTMARCLL</sequence>
<keyword evidence="6" id="KW-1185">Reference proteome</keyword>
<evidence type="ECO:0000256" key="1">
    <source>
        <dbReference type="ARBA" id="ARBA00023015"/>
    </source>
</evidence>
<dbReference type="PANTHER" id="PTHR46196">
    <property type="entry name" value="TRANSCRIPTION FACTOR BHLH155-LIKE ISOFORM X1-RELATED"/>
    <property type="match status" value="1"/>
</dbReference>
<dbReference type="Proteomes" id="UP000886520">
    <property type="component" value="Chromosome 8"/>
</dbReference>
<dbReference type="GO" id="GO:0046983">
    <property type="term" value="F:protein dimerization activity"/>
    <property type="evidence" value="ECO:0007669"/>
    <property type="project" value="InterPro"/>
</dbReference>
<evidence type="ECO:0000256" key="2">
    <source>
        <dbReference type="ARBA" id="ARBA00023163"/>
    </source>
</evidence>
<evidence type="ECO:0000259" key="4">
    <source>
        <dbReference type="PROSITE" id="PS50888"/>
    </source>
</evidence>
<dbReference type="EMBL" id="JABFUD020000008">
    <property type="protein sequence ID" value="KAI5076550.1"/>
    <property type="molecule type" value="Genomic_DNA"/>
</dbReference>
<accession>A0A9D4UZB4</accession>
<dbReference type="Pfam" id="PF23176">
    <property type="entry name" value="bHLH_LHW"/>
    <property type="match status" value="1"/>
</dbReference>
<evidence type="ECO:0000313" key="6">
    <source>
        <dbReference type="Proteomes" id="UP000886520"/>
    </source>
</evidence>
<dbReference type="GO" id="GO:0003700">
    <property type="term" value="F:DNA-binding transcription factor activity"/>
    <property type="evidence" value="ECO:0007669"/>
    <property type="project" value="InterPro"/>
</dbReference>
<dbReference type="InterPro" id="IPR025610">
    <property type="entry name" value="MYC/MYB_N"/>
</dbReference>
<comment type="caution">
    <text evidence="5">The sequence shown here is derived from an EMBL/GenBank/DDBJ whole genome shotgun (WGS) entry which is preliminary data.</text>
</comment>
<protein>
    <recommendedName>
        <fullName evidence="4">BHLH domain-containing protein</fullName>
    </recommendedName>
</protein>
<name>A0A9D4UZB4_ADICA</name>
<dbReference type="Pfam" id="PF14215">
    <property type="entry name" value="bHLH-MYC_N"/>
    <property type="match status" value="1"/>
</dbReference>
<gene>
    <name evidence="5" type="ORF">GOP47_0008615</name>
</gene>